<dbReference type="SUPFAM" id="SSF56601">
    <property type="entry name" value="beta-lactamase/transpeptidase-like"/>
    <property type="match status" value="1"/>
</dbReference>
<protein>
    <recommendedName>
        <fullName evidence="1">Beta-lactamase-related domain-containing protein</fullName>
    </recommendedName>
</protein>
<evidence type="ECO:0000313" key="2">
    <source>
        <dbReference type="EMBL" id="PHL00482.1"/>
    </source>
</evidence>
<proteinExistence type="predicted"/>
<evidence type="ECO:0000259" key="1">
    <source>
        <dbReference type="Pfam" id="PF00144"/>
    </source>
</evidence>
<organism evidence="2 3">
    <name type="scientific">Neolewinella marina</name>
    <dbReference type="NCBI Taxonomy" id="438751"/>
    <lineage>
        <taxon>Bacteria</taxon>
        <taxon>Pseudomonadati</taxon>
        <taxon>Bacteroidota</taxon>
        <taxon>Saprospiria</taxon>
        <taxon>Saprospirales</taxon>
        <taxon>Lewinellaceae</taxon>
        <taxon>Neolewinella</taxon>
    </lineage>
</organism>
<gene>
    <name evidence="2" type="ORF">CGL56_05475</name>
</gene>
<dbReference type="PANTHER" id="PTHR46825:SF9">
    <property type="entry name" value="BETA-LACTAMASE-RELATED DOMAIN-CONTAINING PROTEIN"/>
    <property type="match status" value="1"/>
</dbReference>
<feature type="domain" description="Beta-lactamase-related" evidence="1">
    <location>
        <begin position="36"/>
        <end position="349"/>
    </location>
</feature>
<name>A0A2G0CKI9_9BACT</name>
<sequence length="552" mass="62239">MVSKRSYILPLAVLSVFLLGCSTDSNLEKRVDGVFAHMDSGAEPGCACSVNHHGELVYSNGFGMANLEYDVPIGPSTIFHVASVSKQFTAMAVELLVNDGLVCWNDDVRKYVPEVPDFGTPVTLRHLVHHVSGIRDQWNLLYMAGWRWEADVVTQKDVLDITSRQTSLNFEPGERFLYSNTGYTLLAVVVERQTGQSLREFCRERLFEPLGMNNTHFHDDHEMIVPNRAWGYAPDQEGFLGYRASIPDFDVVGATSLFTTVEDMSRWDKNFYTMEVGGEDAFNRLHDKITLANGDTLDYMHGLGESEYRGVKMQGHGGADAGYRSYFLRFPDHNLTVTVLCNFSSSNPGQLAQEVAEIYLEEYMEAPFEGQVAEINSNPAGDLDHLAGYYVHPLSNDAYEIKLENDTLVFQAGQPYKLIQTGENEFVLDGTTTTLELIAGDGSVSTARFLPDDEPHYRKDSWTPELKELAGFEGVFYSRELDTKYHFELVDSSLMFHHRKKESNTMQPLYKNAFRLDGATVHFGEDLTTFTLSDERIWNVKFERIPGMAGNE</sequence>
<dbReference type="InterPro" id="IPR050491">
    <property type="entry name" value="AmpC-like"/>
</dbReference>
<keyword evidence="3" id="KW-1185">Reference proteome</keyword>
<dbReference type="Pfam" id="PF00144">
    <property type="entry name" value="Beta-lactamase"/>
    <property type="match status" value="1"/>
</dbReference>
<dbReference type="OrthoDB" id="9793489at2"/>
<dbReference type="InterPro" id="IPR001466">
    <property type="entry name" value="Beta-lactam-related"/>
</dbReference>
<dbReference type="AlphaFoldDB" id="A0A2G0CKI9"/>
<comment type="caution">
    <text evidence="2">The sequence shown here is derived from an EMBL/GenBank/DDBJ whole genome shotgun (WGS) entry which is preliminary data.</text>
</comment>
<evidence type="ECO:0000313" key="3">
    <source>
        <dbReference type="Proteomes" id="UP000226437"/>
    </source>
</evidence>
<accession>A0A2G0CKI9</accession>
<dbReference type="RefSeq" id="WP_099105461.1">
    <property type="nucleotide sequence ID" value="NZ_JAATJF010000001.1"/>
</dbReference>
<dbReference type="PROSITE" id="PS51257">
    <property type="entry name" value="PROKAR_LIPOPROTEIN"/>
    <property type="match status" value="1"/>
</dbReference>
<dbReference type="Proteomes" id="UP000226437">
    <property type="component" value="Unassembled WGS sequence"/>
</dbReference>
<dbReference type="EMBL" id="PDLO01000001">
    <property type="protein sequence ID" value="PHL00482.1"/>
    <property type="molecule type" value="Genomic_DNA"/>
</dbReference>
<reference evidence="2 3" key="1">
    <citation type="submission" date="2017-10" db="EMBL/GenBank/DDBJ databases">
        <title>The draft genome sequence of Lewinella marina KCTC 32374.</title>
        <authorList>
            <person name="Wang K."/>
        </authorList>
    </citation>
    <scope>NUCLEOTIDE SEQUENCE [LARGE SCALE GENOMIC DNA]</scope>
    <source>
        <strain evidence="2 3">MKG-38</strain>
    </source>
</reference>
<dbReference type="Gene3D" id="3.40.710.10">
    <property type="entry name" value="DD-peptidase/beta-lactamase superfamily"/>
    <property type="match status" value="1"/>
</dbReference>
<dbReference type="InterPro" id="IPR012338">
    <property type="entry name" value="Beta-lactam/transpept-like"/>
</dbReference>
<dbReference type="PANTHER" id="PTHR46825">
    <property type="entry name" value="D-ALANYL-D-ALANINE-CARBOXYPEPTIDASE/ENDOPEPTIDASE AMPH"/>
    <property type="match status" value="1"/>
</dbReference>